<comment type="caution">
    <text evidence="1">The sequence shown here is derived from an EMBL/GenBank/DDBJ whole genome shotgun (WGS) entry which is preliminary data.</text>
</comment>
<reference evidence="1" key="1">
    <citation type="submission" date="2023-04" db="EMBL/GenBank/DDBJ databases">
        <title>A chromosome-level genome assembly of the parasitoid wasp Eretmocerus hayati.</title>
        <authorList>
            <person name="Zhong Y."/>
            <person name="Liu S."/>
            <person name="Liu Y."/>
        </authorList>
    </citation>
    <scope>NUCLEOTIDE SEQUENCE</scope>
    <source>
        <strain evidence="1">ZJU_SS_LIU_2023</strain>
    </source>
</reference>
<organism evidence="1 2">
    <name type="scientific">Eretmocerus hayati</name>
    <dbReference type="NCBI Taxonomy" id="131215"/>
    <lineage>
        <taxon>Eukaryota</taxon>
        <taxon>Metazoa</taxon>
        <taxon>Ecdysozoa</taxon>
        <taxon>Arthropoda</taxon>
        <taxon>Hexapoda</taxon>
        <taxon>Insecta</taxon>
        <taxon>Pterygota</taxon>
        <taxon>Neoptera</taxon>
        <taxon>Endopterygota</taxon>
        <taxon>Hymenoptera</taxon>
        <taxon>Apocrita</taxon>
        <taxon>Proctotrupomorpha</taxon>
        <taxon>Chalcidoidea</taxon>
        <taxon>Aphelinidae</taxon>
        <taxon>Aphelininae</taxon>
        <taxon>Eretmocerus</taxon>
    </lineage>
</organism>
<protein>
    <submittedName>
        <fullName evidence="1">Uncharacterized protein</fullName>
    </submittedName>
</protein>
<dbReference type="Proteomes" id="UP001239111">
    <property type="component" value="Chromosome 1"/>
</dbReference>
<dbReference type="EMBL" id="CM056741">
    <property type="protein sequence ID" value="KAJ8685462.1"/>
    <property type="molecule type" value="Genomic_DNA"/>
</dbReference>
<sequence length="130" mass="14679">MFDRIEENYKRVPLIASAYLKDSECFFESNMAQRATWNSKWAYSLTEAGTVGIAPLAYAVQEFLIASMRTTGVLRLSLGLTGASAHLEDTERFSESDMAKKARWKSGRAYSPQGRVPWVVFLPPMQYKNA</sequence>
<accession>A0ACC2PPX9</accession>
<proteinExistence type="predicted"/>
<name>A0ACC2PPX9_9HYME</name>
<evidence type="ECO:0000313" key="1">
    <source>
        <dbReference type="EMBL" id="KAJ8685462.1"/>
    </source>
</evidence>
<gene>
    <name evidence="1" type="ORF">QAD02_021255</name>
</gene>
<keyword evidence="2" id="KW-1185">Reference proteome</keyword>
<evidence type="ECO:0000313" key="2">
    <source>
        <dbReference type="Proteomes" id="UP001239111"/>
    </source>
</evidence>